<comment type="caution">
    <text evidence="1">The sequence shown here is derived from an EMBL/GenBank/DDBJ whole genome shotgun (WGS) entry which is preliminary data.</text>
</comment>
<evidence type="ECO:0000313" key="2">
    <source>
        <dbReference type="Proteomes" id="UP001143910"/>
    </source>
</evidence>
<dbReference type="Proteomes" id="UP001143910">
    <property type="component" value="Unassembled WGS sequence"/>
</dbReference>
<organism evidence="1 2">
    <name type="scientific">Zarea fungicola</name>
    <dbReference type="NCBI Taxonomy" id="93591"/>
    <lineage>
        <taxon>Eukaryota</taxon>
        <taxon>Fungi</taxon>
        <taxon>Dikarya</taxon>
        <taxon>Ascomycota</taxon>
        <taxon>Pezizomycotina</taxon>
        <taxon>Sordariomycetes</taxon>
        <taxon>Hypocreomycetidae</taxon>
        <taxon>Hypocreales</taxon>
        <taxon>Cordycipitaceae</taxon>
        <taxon>Zarea</taxon>
    </lineage>
</organism>
<keyword evidence="2" id="KW-1185">Reference proteome</keyword>
<accession>A0ACC1NU72</accession>
<gene>
    <name evidence="1" type="ORF">NQ176_g1412</name>
</gene>
<sequence length="316" mass="34947">MNPSQPYTSAYEPFSSSRDSYGDPAAQKSLHSDKRTTRNAIQKEGRASRAVPNSARIALRVVALLLAGSVIGVQAHAAIEWNRTRDQMVQDPSNGFRSRAWPAETDLWPTWTNIIAGGIAAIVHISALVTLCGGLKGLRQTKVYVAAVVLTSLLSIAAWVAAAVYYKLDNARGKKHWDVWSWSCSHNRFSNPHVNFKPLCIEMNYSFYALIVAGAVEIICLVLFIILQLRERNQSYRQITPISVPYSSRPIFFNALFPMHTHGLHCGTTARVWTLITSRISRLGDHVGKRAAVIKAPEDEAALHAAHQDNTYTTPG</sequence>
<evidence type="ECO:0000313" key="1">
    <source>
        <dbReference type="EMBL" id="KAJ2982396.1"/>
    </source>
</evidence>
<proteinExistence type="predicted"/>
<name>A0ACC1NU72_9HYPO</name>
<protein>
    <submittedName>
        <fullName evidence="1">Uncharacterized protein</fullName>
    </submittedName>
</protein>
<dbReference type="EMBL" id="JANJQO010000078">
    <property type="protein sequence ID" value="KAJ2982396.1"/>
    <property type="molecule type" value="Genomic_DNA"/>
</dbReference>
<reference evidence="1" key="1">
    <citation type="submission" date="2022-08" db="EMBL/GenBank/DDBJ databases">
        <title>Genome Sequence of Lecanicillium fungicola.</title>
        <authorList>
            <person name="Buettner E."/>
        </authorList>
    </citation>
    <scope>NUCLEOTIDE SEQUENCE</scope>
    <source>
        <strain evidence="1">Babe33</strain>
    </source>
</reference>